<keyword evidence="1" id="KW-0472">Membrane</keyword>
<feature type="transmembrane region" description="Helical" evidence="1">
    <location>
        <begin position="179"/>
        <end position="197"/>
    </location>
</feature>
<keyword evidence="1" id="KW-0812">Transmembrane</keyword>
<proteinExistence type="predicted"/>
<dbReference type="Pfam" id="PF13346">
    <property type="entry name" value="ABC2_membrane_5"/>
    <property type="match status" value="1"/>
</dbReference>
<keyword evidence="1" id="KW-1133">Transmembrane helix</keyword>
<protein>
    <recommendedName>
        <fullName evidence="3">ABC-2 transporter permease</fullName>
    </recommendedName>
</protein>
<evidence type="ECO:0000313" key="2">
    <source>
        <dbReference type="EMBL" id="MPM15560.1"/>
    </source>
</evidence>
<sequence>MNGMVRKELYLFKVIGKSYLLVLGIFIILTLTGLYQASFAGSMIVLLLTMAPVTTCSYDELAGWDKFAAATPAGRAGIVKGKYIFALIMAALSLVLILAVNGALILLGRGDSEIGTLPQTVGLISFGLLILSILLPLTFRFGAQKSRVLMILVMAALVSAVGAMLVVGGKVSGLNLSSLLLFVPVPAAVAMAISYVISKRIYNKKDL</sequence>
<comment type="caution">
    <text evidence="2">The sequence shown here is derived from an EMBL/GenBank/DDBJ whole genome shotgun (WGS) entry which is preliminary data.</text>
</comment>
<gene>
    <name evidence="2" type="ORF">SDC9_61931</name>
</gene>
<feature type="transmembrane region" description="Helical" evidence="1">
    <location>
        <begin position="43"/>
        <end position="62"/>
    </location>
</feature>
<dbReference type="EMBL" id="VSSQ01002462">
    <property type="protein sequence ID" value="MPM15560.1"/>
    <property type="molecule type" value="Genomic_DNA"/>
</dbReference>
<dbReference type="PANTHER" id="PTHR41309">
    <property type="entry name" value="MEMBRANE PROTEIN-RELATED"/>
    <property type="match status" value="1"/>
</dbReference>
<accession>A0A644XH69</accession>
<feature type="transmembrane region" description="Helical" evidence="1">
    <location>
        <begin position="148"/>
        <end position="167"/>
    </location>
</feature>
<dbReference type="PANTHER" id="PTHR41309:SF2">
    <property type="entry name" value="MEMBRANE PROTEIN"/>
    <property type="match status" value="1"/>
</dbReference>
<reference evidence="2" key="1">
    <citation type="submission" date="2019-08" db="EMBL/GenBank/DDBJ databases">
        <authorList>
            <person name="Kucharzyk K."/>
            <person name="Murdoch R.W."/>
            <person name="Higgins S."/>
            <person name="Loffler F."/>
        </authorList>
    </citation>
    <scope>NUCLEOTIDE SEQUENCE</scope>
</reference>
<dbReference type="AlphaFoldDB" id="A0A644XH69"/>
<organism evidence="2">
    <name type="scientific">bioreactor metagenome</name>
    <dbReference type="NCBI Taxonomy" id="1076179"/>
    <lineage>
        <taxon>unclassified sequences</taxon>
        <taxon>metagenomes</taxon>
        <taxon>ecological metagenomes</taxon>
    </lineage>
</organism>
<evidence type="ECO:0008006" key="3">
    <source>
        <dbReference type="Google" id="ProtNLM"/>
    </source>
</evidence>
<feature type="transmembrane region" description="Helical" evidence="1">
    <location>
        <begin position="120"/>
        <end position="141"/>
    </location>
</feature>
<feature type="transmembrane region" description="Helical" evidence="1">
    <location>
        <begin position="20"/>
        <end position="37"/>
    </location>
</feature>
<dbReference type="InterPro" id="IPR025699">
    <property type="entry name" value="ABC2_memb-like"/>
</dbReference>
<name>A0A644XH69_9ZZZZ</name>
<evidence type="ECO:0000256" key="1">
    <source>
        <dbReference type="SAM" id="Phobius"/>
    </source>
</evidence>
<feature type="transmembrane region" description="Helical" evidence="1">
    <location>
        <begin position="83"/>
        <end position="108"/>
    </location>
</feature>